<dbReference type="EMBL" id="CAJNOW010004440">
    <property type="protein sequence ID" value="CAF1416931.1"/>
    <property type="molecule type" value="Genomic_DNA"/>
</dbReference>
<accession>A0A815LZK3</accession>
<evidence type="ECO:0000256" key="1">
    <source>
        <dbReference type="SAM" id="Phobius"/>
    </source>
</evidence>
<dbReference type="Gene3D" id="3.40.50.300">
    <property type="entry name" value="P-loop containing nucleotide triphosphate hydrolases"/>
    <property type="match status" value="1"/>
</dbReference>
<sequence>MCFSPFGIQDERTPYKCINTKCGRHFCDQCVKYIQIYNGNVRQFRCMYCLKEYRKNRVPIKDILLVKQLWNEAVVNYGIKRTRQLLSNECHATDLKFDIDCRQRHLSNLINIHNRYFDWTEFHETRVEAENIVDQLSKIVKYINEETNTQIDICKSVYQNSISTPDDNNDVGSNYIRLCERLLLEITNAEFHSIFPKTNAIFAEWMHEPGSDDKFQPKIFDLIKTIKQDLKDLWLSTPFKVRTKIGVVGYTSVGKSTLLNRFLNMNSLTENGATPTSTDKSTYFPLQFDREEPLIHPDNQDRKTAVTFVDIQGHDKSRSNGDSQKDTDRYLSELLKADCDIYVIVFDDELCDEQHNWIVGIEQVLKRKCILVRSKVDKYYLSKFVELSKVFYAQSTVEQRQQLDSTILQQIRLNNSVDNRFVYLVAPDYKPSTSDADLLLKNNSFDLILLLDELSRLAFNAHNSRIHSLAKRAVARVINICFRRDYVLNVLKYQIAAGIGSIIPFGDQYPRYLSREGIRDAFGIDDVLRQYLKQYKLEIAGYKLQTSVFKDCVKVQELETNWKSSAKMVGKAVGAAAGAGGAAAADDIVRTIAPVSTTLSGAARIAATAATFGIGIVISVGVCAWSAINSLQHIFSYVQRICDDLIQVIDPLIQVIILQLEEEVANNTVPIPENQSS</sequence>
<feature type="transmembrane region" description="Helical" evidence="1">
    <location>
        <begin position="605"/>
        <end position="628"/>
    </location>
</feature>
<dbReference type="SUPFAM" id="SSF52540">
    <property type="entry name" value="P-loop containing nucleoside triphosphate hydrolases"/>
    <property type="match status" value="1"/>
</dbReference>
<protein>
    <recommendedName>
        <fullName evidence="2">G domain-containing protein</fullName>
    </recommendedName>
</protein>
<dbReference type="OrthoDB" id="10016868at2759"/>
<gene>
    <name evidence="4" type="ORF">CJN711_LOCUS28298</name>
    <name evidence="3" type="ORF">KQP761_LOCUS10397</name>
</gene>
<dbReference type="PRINTS" id="PR00326">
    <property type="entry name" value="GTP1OBG"/>
</dbReference>
<proteinExistence type="predicted"/>
<dbReference type="Proteomes" id="UP000663855">
    <property type="component" value="Unassembled WGS sequence"/>
</dbReference>
<dbReference type="InterPro" id="IPR006073">
    <property type="entry name" value="GTP-bd"/>
</dbReference>
<organism evidence="3 5">
    <name type="scientific">Rotaria magnacalcarata</name>
    <dbReference type="NCBI Taxonomy" id="392030"/>
    <lineage>
        <taxon>Eukaryota</taxon>
        <taxon>Metazoa</taxon>
        <taxon>Spiralia</taxon>
        <taxon>Gnathifera</taxon>
        <taxon>Rotifera</taxon>
        <taxon>Eurotatoria</taxon>
        <taxon>Bdelloidea</taxon>
        <taxon>Philodinida</taxon>
        <taxon>Philodinidae</taxon>
        <taxon>Rotaria</taxon>
    </lineage>
</organism>
<comment type="caution">
    <text evidence="3">The sequence shown here is derived from an EMBL/GenBank/DDBJ whole genome shotgun (WGS) entry which is preliminary data.</text>
</comment>
<dbReference type="Proteomes" id="UP000663834">
    <property type="component" value="Unassembled WGS sequence"/>
</dbReference>
<feature type="domain" description="G" evidence="2">
    <location>
        <begin position="244"/>
        <end position="373"/>
    </location>
</feature>
<dbReference type="Pfam" id="PF01926">
    <property type="entry name" value="MMR_HSR1"/>
    <property type="match status" value="1"/>
</dbReference>
<keyword evidence="1" id="KW-0472">Membrane</keyword>
<keyword evidence="1" id="KW-0812">Transmembrane</keyword>
<dbReference type="GO" id="GO:0005525">
    <property type="term" value="F:GTP binding"/>
    <property type="evidence" value="ECO:0007669"/>
    <property type="project" value="InterPro"/>
</dbReference>
<evidence type="ECO:0000313" key="3">
    <source>
        <dbReference type="EMBL" id="CAF1416931.1"/>
    </source>
</evidence>
<reference evidence="3" key="1">
    <citation type="submission" date="2021-02" db="EMBL/GenBank/DDBJ databases">
        <authorList>
            <person name="Nowell W R."/>
        </authorList>
    </citation>
    <scope>NUCLEOTIDE SEQUENCE</scope>
</reference>
<dbReference type="AlphaFoldDB" id="A0A815LZK3"/>
<dbReference type="InterPro" id="IPR027417">
    <property type="entry name" value="P-loop_NTPase"/>
</dbReference>
<dbReference type="CDD" id="cd00882">
    <property type="entry name" value="Ras_like_GTPase"/>
    <property type="match status" value="1"/>
</dbReference>
<dbReference type="EMBL" id="CAJNOV010013382">
    <property type="protein sequence ID" value="CAF1519387.1"/>
    <property type="molecule type" value="Genomic_DNA"/>
</dbReference>
<keyword evidence="1" id="KW-1133">Transmembrane helix</keyword>
<name>A0A815LZK3_9BILA</name>
<evidence type="ECO:0000259" key="2">
    <source>
        <dbReference type="Pfam" id="PF01926"/>
    </source>
</evidence>
<evidence type="ECO:0000313" key="5">
    <source>
        <dbReference type="Proteomes" id="UP000663834"/>
    </source>
</evidence>
<evidence type="ECO:0000313" key="4">
    <source>
        <dbReference type="EMBL" id="CAF1519387.1"/>
    </source>
</evidence>